<dbReference type="Proteomes" id="UP000578112">
    <property type="component" value="Unassembled WGS sequence"/>
</dbReference>
<dbReference type="SUPFAM" id="SSF49329">
    <property type="entry name" value="Cu,Zn superoxide dismutase-like"/>
    <property type="match status" value="1"/>
</dbReference>
<comment type="similarity">
    <text evidence="1">Belongs to the Cu-Zn superoxide dismutase family.</text>
</comment>
<name>A0A7W7I2Q7_9ACTN</name>
<protein>
    <submittedName>
        <fullName evidence="4">Cu-Zn family superoxide dismutase</fullName>
        <ecNumber evidence="4">1.15.1.1</ecNumber>
    </submittedName>
</protein>
<feature type="signal peptide" evidence="3">
    <location>
        <begin position="1"/>
        <end position="22"/>
    </location>
</feature>
<evidence type="ECO:0000256" key="1">
    <source>
        <dbReference type="ARBA" id="ARBA00010457"/>
    </source>
</evidence>
<gene>
    <name evidence="4" type="ORF">BJ971_005843</name>
</gene>
<evidence type="ECO:0000313" key="5">
    <source>
        <dbReference type="Proteomes" id="UP000578112"/>
    </source>
</evidence>
<comment type="caution">
    <text evidence="4">The sequence shown here is derived from an EMBL/GenBank/DDBJ whole genome shotgun (WGS) entry which is preliminary data.</text>
</comment>
<evidence type="ECO:0000256" key="2">
    <source>
        <dbReference type="SAM" id="MobiDB-lite"/>
    </source>
</evidence>
<keyword evidence="5" id="KW-1185">Reference proteome</keyword>
<accession>A0A7W7I2Q7</accession>
<keyword evidence="3" id="KW-0732">Signal</keyword>
<dbReference type="Gene3D" id="2.60.40.200">
    <property type="entry name" value="Superoxide dismutase, copper/zinc binding domain"/>
    <property type="match status" value="1"/>
</dbReference>
<evidence type="ECO:0000256" key="3">
    <source>
        <dbReference type="SAM" id="SignalP"/>
    </source>
</evidence>
<dbReference type="PROSITE" id="PS51257">
    <property type="entry name" value="PROKAR_LIPOPROTEIN"/>
    <property type="match status" value="1"/>
</dbReference>
<dbReference type="RefSeq" id="WP_184996367.1">
    <property type="nucleotide sequence ID" value="NZ_BOMK01000032.1"/>
</dbReference>
<dbReference type="GO" id="GO:0046872">
    <property type="term" value="F:metal ion binding"/>
    <property type="evidence" value="ECO:0007669"/>
    <property type="project" value="InterPro"/>
</dbReference>
<dbReference type="GO" id="GO:0004784">
    <property type="term" value="F:superoxide dismutase activity"/>
    <property type="evidence" value="ECO:0007669"/>
    <property type="project" value="UniProtKB-EC"/>
</dbReference>
<organism evidence="4 5">
    <name type="scientific">Actinoplanes digitatis</name>
    <dbReference type="NCBI Taxonomy" id="1868"/>
    <lineage>
        <taxon>Bacteria</taxon>
        <taxon>Bacillati</taxon>
        <taxon>Actinomycetota</taxon>
        <taxon>Actinomycetes</taxon>
        <taxon>Micromonosporales</taxon>
        <taxon>Micromonosporaceae</taxon>
        <taxon>Actinoplanes</taxon>
    </lineage>
</organism>
<keyword evidence="4" id="KW-0560">Oxidoreductase</keyword>
<dbReference type="EMBL" id="JACHNH010000001">
    <property type="protein sequence ID" value="MBB4765287.1"/>
    <property type="molecule type" value="Genomic_DNA"/>
</dbReference>
<reference evidence="4 5" key="1">
    <citation type="submission" date="2020-08" db="EMBL/GenBank/DDBJ databases">
        <title>Sequencing the genomes of 1000 actinobacteria strains.</title>
        <authorList>
            <person name="Klenk H.-P."/>
        </authorList>
    </citation>
    <scope>NUCLEOTIDE SEQUENCE [LARGE SCALE GENOMIC DNA]</scope>
    <source>
        <strain evidence="4 5">DSM 43149</strain>
    </source>
</reference>
<dbReference type="AlphaFoldDB" id="A0A7W7I2Q7"/>
<evidence type="ECO:0000313" key="4">
    <source>
        <dbReference type="EMBL" id="MBB4765287.1"/>
    </source>
</evidence>
<dbReference type="InterPro" id="IPR036423">
    <property type="entry name" value="SOD-like_Cu/Zn_dom_sf"/>
</dbReference>
<dbReference type="EC" id="1.15.1.1" evidence="4"/>
<feature type="region of interest" description="Disordered" evidence="2">
    <location>
        <begin position="21"/>
        <end position="64"/>
    </location>
</feature>
<feature type="region of interest" description="Disordered" evidence="2">
    <location>
        <begin position="131"/>
        <end position="157"/>
    </location>
</feature>
<sequence>MRLRRFALPVLLTAALAGCTDATPTGERTFSPPPGATPWFAGGPSGSARPSPASPQGSQGAPMAQGMVTGTFLPFPQSTLAITYDPKVVPPGSTAQVVIVRTADGTRVRLAVTGMVPRRAYGAHLHRQPCTSVPEDAGPHYQHVPDPKAAASPPSVDPSYANPHNEVWLDFTADARGAALVSAGEDWHFDRIEPPRSLIIHAKPTSTAAGRAGTAGPRVACLTLTTK</sequence>
<proteinExistence type="inferred from homology"/>
<feature type="compositionally biased region" description="Low complexity" evidence="2">
    <location>
        <begin position="46"/>
        <end position="62"/>
    </location>
</feature>
<feature type="chain" id="PRO_5030791691" evidence="3">
    <location>
        <begin position="23"/>
        <end position="227"/>
    </location>
</feature>